<organism evidence="1 2">
    <name type="scientific">Gaiella occulta</name>
    <dbReference type="NCBI Taxonomy" id="1002870"/>
    <lineage>
        <taxon>Bacteria</taxon>
        <taxon>Bacillati</taxon>
        <taxon>Actinomycetota</taxon>
        <taxon>Thermoleophilia</taxon>
        <taxon>Gaiellales</taxon>
        <taxon>Gaiellaceae</taxon>
        <taxon>Gaiella</taxon>
    </lineage>
</organism>
<protein>
    <submittedName>
        <fullName evidence="1">Uncharacterized protein</fullName>
    </submittedName>
</protein>
<sequence length="39" mass="4470">MRVPPWIVSDGLWQQVEPLLPKRPRRVHGHTVTLQEAAA</sequence>
<name>A0A7M2YXJ0_9ACTN</name>
<reference evidence="1 2" key="1">
    <citation type="submission" date="2018-07" db="EMBL/GenBank/DDBJ databases">
        <title>High-quality-draft genome sequence of Gaiella occulta.</title>
        <authorList>
            <person name="Severino R."/>
            <person name="Froufe H.J.C."/>
            <person name="Rainey F.A."/>
            <person name="Barroso C."/>
            <person name="Albuquerque L."/>
            <person name="Lobo-Da-Cunha A."/>
            <person name="Da Costa M.S."/>
            <person name="Egas C."/>
        </authorList>
    </citation>
    <scope>NUCLEOTIDE SEQUENCE [LARGE SCALE GENOMIC DNA]</scope>
    <source>
        <strain evidence="1 2">F2-233</strain>
    </source>
</reference>
<accession>A0A7M2YXJ0</accession>
<comment type="caution">
    <text evidence="1">The sequence shown here is derived from an EMBL/GenBank/DDBJ whole genome shotgun (WGS) entry which is preliminary data.</text>
</comment>
<proteinExistence type="predicted"/>
<dbReference type="Proteomes" id="UP000254134">
    <property type="component" value="Unassembled WGS sequence"/>
</dbReference>
<evidence type="ECO:0000313" key="2">
    <source>
        <dbReference type="Proteomes" id="UP000254134"/>
    </source>
</evidence>
<reference evidence="2" key="2">
    <citation type="journal article" date="2019" name="MicrobiologyOpen">
        <title>High-quality draft genome sequence of Gaiella occulta isolated from a 150 meter deep mineral water borehole and comparison with the genome sequences of other deep-branching lineages of the phylum Actinobacteria.</title>
        <authorList>
            <person name="Severino R."/>
            <person name="Froufe H.J.C."/>
            <person name="Barroso C."/>
            <person name="Albuquerque L."/>
            <person name="Lobo-da-Cunha A."/>
            <person name="da Costa M.S."/>
            <person name="Egas C."/>
        </authorList>
    </citation>
    <scope>NUCLEOTIDE SEQUENCE [LARGE SCALE GENOMIC DNA]</scope>
    <source>
        <strain evidence="2">F2-233</strain>
    </source>
</reference>
<evidence type="ECO:0000313" key="1">
    <source>
        <dbReference type="EMBL" id="RDI74852.1"/>
    </source>
</evidence>
<dbReference type="AlphaFoldDB" id="A0A7M2YXJ0"/>
<gene>
    <name evidence="1" type="ORF">Gocc_1741</name>
</gene>
<keyword evidence="2" id="KW-1185">Reference proteome</keyword>
<dbReference type="EMBL" id="QQZY01000003">
    <property type="protein sequence ID" value="RDI74852.1"/>
    <property type="molecule type" value="Genomic_DNA"/>
</dbReference>